<keyword evidence="5" id="KW-1185">Reference proteome</keyword>
<dbReference type="SUPFAM" id="SSF47413">
    <property type="entry name" value="lambda repressor-like DNA-binding domains"/>
    <property type="match status" value="1"/>
</dbReference>
<dbReference type="PANTHER" id="PTHR46797">
    <property type="entry name" value="HTH-TYPE TRANSCRIPTIONAL REGULATOR"/>
    <property type="match status" value="1"/>
</dbReference>
<evidence type="ECO:0000256" key="1">
    <source>
        <dbReference type="ARBA" id="ARBA00023125"/>
    </source>
</evidence>
<dbReference type="CDD" id="cd02209">
    <property type="entry name" value="cupin_XRE_C"/>
    <property type="match status" value="1"/>
</dbReference>
<name>A0A1H8KVG7_9ACTN</name>
<evidence type="ECO:0000256" key="2">
    <source>
        <dbReference type="SAM" id="MobiDB-lite"/>
    </source>
</evidence>
<dbReference type="InterPro" id="IPR011051">
    <property type="entry name" value="RmlC_Cupin_sf"/>
</dbReference>
<dbReference type="CDD" id="cd00093">
    <property type="entry name" value="HTH_XRE"/>
    <property type="match status" value="1"/>
</dbReference>
<evidence type="ECO:0000313" key="4">
    <source>
        <dbReference type="EMBL" id="SEN96874.1"/>
    </source>
</evidence>
<dbReference type="GO" id="GO:0003677">
    <property type="term" value="F:DNA binding"/>
    <property type="evidence" value="ECO:0007669"/>
    <property type="project" value="UniProtKB-KW"/>
</dbReference>
<dbReference type="EMBL" id="FODD01000014">
    <property type="protein sequence ID" value="SEN96874.1"/>
    <property type="molecule type" value="Genomic_DNA"/>
</dbReference>
<feature type="domain" description="HTH cro/C1-type" evidence="3">
    <location>
        <begin position="29"/>
        <end position="83"/>
    </location>
</feature>
<dbReference type="STRING" id="310780.SAMN05216267_101463"/>
<sequence>MAPAARRAAPGGEDRPSGGPPLAAIAASLQRERRRAGLSLAETARRAGIAKSTLSQLESATGNPSVETLWALSVTLDVPFAQLVDPPRPRVHVIRAGEGPTFSAEHSDYVATLLATCPPHALRDIYVVTAQPGLARESEPHMPGLVEHVVLSTGRAEVGLTEDPVELGPGDYVSYPGDVAHVFRALEPDTVAVLLSEHH</sequence>
<dbReference type="PROSITE" id="PS50943">
    <property type="entry name" value="HTH_CROC1"/>
    <property type="match status" value="1"/>
</dbReference>
<dbReference type="RefSeq" id="WP_069467390.1">
    <property type="nucleotide sequence ID" value="NZ_FODD01000014.1"/>
</dbReference>
<dbReference type="OrthoDB" id="5584941at2"/>
<dbReference type="PANTHER" id="PTHR46797:SF1">
    <property type="entry name" value="METHYLPHOSPHONATE SYNTHASE"/>
    <property type="match status" value="1"/>
</dbReference>
<proteinExistence type="predicted"/>
<evidence type="ECO:0000313" key="5">
    <source>
        <dbReference type="Proteomes" id="UP000181951"/>
    </source>
</evidence>
<accession>A0A1H8KVG7</accession>
<feature type="region of interest" description="Disordered" evidence="2">
    <location>
        <begin position="1"/>
        <end position="22"/>
    </location>
</feature>
<feature type="compositionally biased region" description="Low complexity" evidence="2">
    <location>
        <begin position="1"/>
        <end position="11"/>
    </location>
</feature>
<dbReference type="GO" id="GO:0003700">
    <property type="term" value="F:DNA-binding transcription factor activity"/>
    <property type="evidence" value="ECO:0007669"/>
    <property type="project" value="TreeGrafter"/>
</dbReference>
<dbReference type="InterPro" id="IPR050807">
    <property type="entry name" value="TransReg_Diox_bact_type"/>
</dbReference>
<dbReference type="InterPro" id="IPR010982">
    <property type="entry name" value="Lambda_DNA-bd_dom_sf"/>
</dbReference>
<dbReference type="Gene3D" id="2.60.120.10">
    <property type="entry name" value="Jelly Rolls"/>
    <property type="match status" value="1"/>
</dbReference>
<dbReference type="InterPro" id="IPR001387">
    <property type="entry name" value="Cro/C1-type_HTH"/>
</dbReference>
<dbReference type="InterPro" id="IPR014710">
    <property type="entry name" value="RmlC-like_jellyroll"/>
</dbReference>
<dbReference type="Gene3D" id="1.10.260.40">
    <property type="entry name" value="lambda repressor-like DNA-binding domains"/>
    <property type="match status" value="1"/>
</dbReference>
<reference evidence="4 5" key="1">
    <citation type="submission" date="2016-10" db="EMBL/GenBank/DDBJ databases">
        <authorList>
            <person name="de Groot N.N."/>
        </authorList>
    </citation>
    <scope>NUCLEOTIDE SEQUENCE [LARGE SCALE GENOMIC DNA]</scope>
    <source>
        <strain evidence="4 5">CGMCC 4.2026</strain>
    </source>
</reference>
<keyword evidence="1" id="KW-0238">DNA-binding</keyword>
<organism evidence="4 5">
    <name type="scientific">Actinacidiphila rubida</name>
    <dbReference type="NCBI Taxonomy" id="310780"/>
    <lineage>
        <taxon>Bacteria</taxon>
        <taxon>Bacillati</taxon>
        <taxon>Actinomycetota</taxon>
        <taxon>Actinomycetes</taxon>
        <taxon>Kitasatosporales</taxon>
        <taxon>Streptomycetaceae</taxon>
        <taxon>Actinacidiphila</taxon>
    </lineage>
</organism>
<dbReference type="SMART" id="SM00530">
    <property type="entry name" value="HTH_XRE"/>
    <property type="match status" value="1"/>
</dbReference>
<evidence type="ECO:0000259" key="3">
    <source>
        <dbReference type="PROSITE" id="PS50943"/>
    </source>
</evidence>
<dbReference type="SUPFAM" id="SSF51182">
    <property type="entry name" value="RmlC-like cupins"/>
    <property type="match status" value="1"/>
</dbReference>
<dbReference type="Pfam" id="PF01381">
    <property type="entry name" value="HTH_3"/>
    <property type="match status" value="1"/>
</dbReference>
<gene>
    <name evidence="4" type="ORF">SAMN05216267_101463</name>
</gene>
<dbReference type="Proteomes" id="UP000181951">
    <property type="component" value="Unassembled WGS sequence"/>
</dbReference>
<protein>
    <submittedName>
        <fullName evidence="4">Transcriptional regulator, XRE family with cupin sensor</fullName>
    </submittedName>
</protein>
<dbReference type="GO" id="GO:0005829">
    <property type="term" value="C:cytosol"/>
    <property type="evidence" value="ECO:0007669"/>
    <property type="project" value="TreeGrafter"/>
</dbReference>
<dbReference type="AlphaFoldDB" id="A0A1H8KVG7"/>